<evidence type="ECO:0000313" key="4">
    <source>
        <dbReference type="Proteomes" id="UP000295511"/>
    </source>
</evidence>
<dbReference type="OrthoDB" id="5189092at2"/>
<organism evidence="3 4">
    <name type="scientific">Arthrobacter terricola</name>
    <dbReference type="NCBI Taxonomy" id="2547396"/>
    <lineage>
        <taxon>Bacteria</taxon>
        <taxon>Bacillati</taxon>
        <taxon>Actinomycetota</taxon>
        <taxon>Actinomycetes</taxon>
        <taxon>Micrococcales</taxon>
        <taxon>Micrococcaceae</taxon>
        <taxon>Arthrobacter</taxon>
    </lineage>
</organism>
<protein>
    <submittedName>
        <fullName evidence="3">Uncharacterized protein</fullName>
    </submittedName>
</protein>
<dbReference type="AlphaFoldDB" id="A0A4R5KRQ8"/>
<feature type="region of interest" description="Disordered" evidence="1">
    <location>
        <begin position="1"/>
        <end position="41"/>
    </location>
</feature>
<keyword evidence="2" id="KW-1133">Transmembrane helix</keyword>
<evidence type="ECO:0000256" key="1">
    <source>
        <dbReference type="SAM" id="MobiDB-lite"/>
    </source>
</evidence>
<sequence>MVNEGKQPPQARNSPSAGAARPAGASGRGAAGKPQRRRPSPAVYRRRRLVVFGGLLVIVAMLVAGIVAVGSSFVGKADAGASTNQPLATATATTAPLSTPTAISTTTPPPTPVCDLNLVTVTASTDQPSYTAGQNPVLSMKITNSGTVPCEVNVGTSQMEFLVMSGADRIFSSKDCQAKSEDLVKQIDPGKSEIANFPWQRNRTVEGCGVVAAKPGNGVYTFKAVLGNKASSKAVFQLG</sequence>
<dbReference type="RefSeq" id="WP_133203499.1">
    <property type="nucleotide sequence ID" value="NZ_SMRU01000006.1"/>
</dbReference>
<gene>
    <name evidence="3" type="ORF">E1809_07005</name>
</gene>
<comment type="caution">
    <text evidence="3">The sequence shown here is derived from an EMBL/GenBank/DDBJ whole genome shotgun (WGS) entry which is preliminary data.</text>
</comment>
<feature type="compositionally biased region" description="Low complexity" evidence="1">
    <location>
        <begin position="11"/>
        <end position="25"/>
    </location>
</feature>
<dbReference type="Proteomes" id="UP000295511">
    <property type="component" value="Unassembled WGS sequence"/>
</dbReference>
<keyword evidence="2" id="KW-0472">Membrane</keyword>
<dbReference type="EMBL" id="SMRU01000006">
    <property type="protein sequence ID" value="TDF98513.1"/>
    <property type="molecule type" value="Genomic_DNA"/>
</dbReference>
<feature type="transmembrane region" description="Helical" evidence="2">
    <location>
        <begin position="49"/>
        <end position="74"/>
    </location>
</feature>
<proteinExistence type="predicted"/>
<reference evidence="3 4" key="1">
    <citation type="submission" date="2019-03" db="EMBL/GenBank/DDBJ databases">
        <title>Whole genome sequence of Arthrobacter sp JH1-1.</title>
        <authorList>
            <person name="Trinh H.N."/>
        </authorList>
    </citation>
    <scope>NUCLEOTIDE SEQUENCE [LARGE SCALE GENOMIC DNA]</scope>
    <source>
        <strain evidence="3 4">JH1-1</strain>
    </source>
</reference>
<name>A0A4R5KRQ8_9MICC</name>
<evidence type="ECO:0000313" key="3">
    <source>
        <dbReference type="EMBL" id="TDF98513.1"/>
    </source>
</evidence>
<keyword evidence="2" id="KW-0812">Transmembrane</keyword>
<evidence type="ECO:0000256" key="2">
    <source>
        <dbReference type="SAM" id="Phobius"/>
    </source>
</evidence>
<accession>A0A4R5KRQ8</accession>
<keyword evidence="4" id="KW-1185">Reference proteome</keyword>